<dbReference type="InterPro" id="IPR054168">
    <property type="entry name" value="PG_1098_Fer"/>
</dbReference>
<dbReference type="Pfam" id="PF22013">
    <property type="entry name" value="PG_1098_Fer"/>
    <property type="match status" value="1"/>
</dbReference>
<dbReference type="InterPro" id="IPR041497">
    <property type="entry name" value="Thump-like"/>
</dbReference>
<name>A0A644V0M8_9ZZZZ</name>
<comment type="caution">
    <text evidence="3">The sequence shown here is derived from an EMBL/GenBank/DDBJ whole genome shotgun (WGS) entry which is preliminary data.</text>
</comment>
<dbReference type="Gene3D" id="1.10.10.1110">
    <property type="entry name" value="Methyltransferase PG1098, N-terminal domain"/>
    <property type="match status" value="1"/>
</dbReference>
<dbReference type="InterPro" id="IPR029063">
    <property type="entry name" value="SAM-dependent_MTases_sf"/>
</dbReference>
<dbReference type="AlphaFoldDB" id="A0A644V0M8"/>
<gene>
    <name evidence="3" type="ORF">SDC9_30855</name>
</gene>
<dbReference type="EMBL" id="VSSQ01000196">
    <property type="protein sequence ID" value="MPL84889.1"/>
    <property type="molecule type" value="Genomic_DNA"/>
</dbReference>
<feature type="domain" description="PG-1098 ferredoxin-like" evidence="2">
    <location>
        <begin position="278"/>
        <end position="321"/>
    </location>
</feature>
<accession>A0A644V0M8</accession>
<feature type="domain" description="THUMP-like" evidence="1">
    <location>
        <begin position="322"/>
        <end position="392"/>
    </location>
</feature>
<dbReference type="Pfam" id="PF18096">
    <property type="entry name" value="Thump_like"/>
    <property type="match status" value="1"/>
</dbReference>
<reference evidence="3" key="1">
    <citation type="submission" date="2019-08" db="EMBL/GenBank/DDBJ databases">
        <authorList>
            <person name="Kucharzyk K."/>
            <person name="Murdoch R.W."/>
            <person name="Higgins S."/>
            <person name="Loffler F."/>
        </authorList>
    </citation>
    <scope>NUCLEOTIDE SEQUENCE</scope>
</reference>
<evidence type="ECO:0000313" key="3">
    <source>
        <dbReference type="EMBL" id="MPL84889.1"/>
    </source>
</evidence>
<dbReference type="CDD" id="cd02440">
    <property type="entry name" value="AdoMet_MTases"/>
    <property type="match status" value="1"/>
</dbReference>
<proteinExistence type="predicted"/>
<sequence length="395" mass="44495">MQVTEQFRDFIRKHQKDDLNKLLLSANRYPDIDIPFAVEQLASRRQIKDKLPSWYDNEALLFPAKIAAEQCSSELTGLYKQQLVGENERVCDLTGGLGVDSYFISRKAREVLYLERFERYCETARHNFGVLQADNIRVLNADAVEYLEQIEQVDLFYIDPARRGEGDKRVYALEDCEPDLIRLAPVLLQKAPRIIAKISPMADIQHTLQLLPQTTGVHVVSVKNECKELLFILERTTALVDPLITCVNLTSESTESFSFTLADERDTAAGMAAGIGRFLYEPNASLLKAGAFKCVADRMGVAKLQVSSHLYTSDNLVELFPGRKFAVQEVYPFTGKLAKELHKSVPKANITVRNFPLSVQELRKRTKIAEGGDVYIFATTNVNGDKLLVRCSKLA</sequence>
<dbReference type="Gene3D" id="3.40.50.150">
    <property type="entry name" value="Vaccinia Virus protein VP39"/>
    <property type="match status" value="1"/>
</dbReference>
<organism evidence="3">
    <name type="scientific">bioreactor metagenome</name>
    <dbReference type="NCBI Taxonomy" id="1076179"/>
    <lineage>
        <taxon>unclassified sequences</taxon>
        <taxon>metagenomes</taxon>
        <taxon>ecological metagenomes</taxon>
    </lineage>
</organism>
<evidence type="ECO:0000259" key="1">
    <source>
        <dbReference type="Pfam" id="PF18096"/>
    </source>
</evidence>
<protein>
    <submittedName>
        <fullName evidence="3">Uncharacterized protein</fullName>
    </submittedName>
</protein>
<dbReference type="SUPFAM" id="SSF53335">
    <property type="entry name" value="S-adenosyl-L-methionine-dependent methyltransferases"/>
    <property type="match status" value="1"/>
</dbReference>
<evidence type="ECO:0000259" key="2">
    <source>
        <dbReference type="Pfam" id="PF22013"/>
    </source>
</evidence>